<dbReference type="EMBL" id="CAXLJM020000105">
    <property type="protein sequence ID" value="CAL8134898.1"/>
    <property type="molecule type" value="Genomic_DNA"/>
</dbReference>
<name>A0ABP1RT16_9HEXA</name>
<reference evidence="2 3" key="1">
    <citation type="submission" date="2024-08" db="EMBL/GenBank/DDBJ databases">
        <authorList>
            <person name="Cucini C."/>
            <person name="Frati F."/>
        </authorList>
    </citation>
    <scope>NUCLEOTIDE SEQUENCE [LARGE SCALE GENOMIC DNA]</scope>
</reference>
<evidence type="ECO:0000313" key="2">
    <source>
        <dbReference type="EMBL" id="CAL8134898.1"/>
    </source>
</evidence>
<evidence type="ECO:0000256" key="1">
    <source>
        <dbReference type="SAM" id="Phobius"/>
    </source>
</evidence>
<keyword evidence="3" id="KW-1185">Reference proteome</keyword>
<evidence type="ECO:0000313" key="3">
    <source>
        <dbReference type="Proteomes" id="UP001642540"/>
    </source>
</evidence>
<feature type="transmembrane region" description="Helical" evidence="1">
    <location>
        <begin position="12"/>
        <end position="33"/>
    </location>
</feature>
<gene>
    <name evidence="2" type="ORF">ODALV1_LOCUS25738</name>
</gene>
<keyword evidence="1" id="KW-0812">Transmembrane</keyword>
<sequence length="283" mass="33366">MELSSIRMGDFNTFTTGFTTCFCVMSIVTFLLYRRLKPVQLKKKVTEDADVALIRNILSTCDIEPEVAEELNRQIERAEGNVGDQVWSQVEENINSILEEEKKKKIIGSLLLRRRTDILTWINQKIRSLHEYRIETTFRLNWTLNRYNILKAKIDFYLRRRYAPFYRVPEHEQGLRNVFTQFAAFKLIVNRLTVNMVTTLRRIASMLNPNKLKTMEVEELEKLEEEVTNAVKSTSYYWLRSVEKSQRQRIEMEKNLNECVQEQNAIIRANGLRQSNLGLVNGF</sequence>
<organism evidence="2 3">
    <name type="scientific">Orchesella dallaii</name>
    <dbReference type="NCBI Taxonomy" id="48710"/>
    <lineage>
        <taxon>Eukaryota</taxon>
        <taxon>Metazoa</taxon>
        <taxon>Ecdysozoa</taxon>
        <taxon>Arthropoda</taxon>
        <taxon>Hexapoda</taxon>
        <taxon>Collembola</taxon>
        <taxon>Entomobryomorpha</taxon>
        <taxon>Entomobryoidea</taxon>
        <taxon>Orchesellidae</taxon>
        <taxon>Orchesellinae</taxon>
        <taxon>Orchesella</taxon>
    </lineage>
</organism>
<comment type="caution">
    <text evidence="2">The sequence shown here is derived from an EMBL/GenBank/DDBJ whole genome shotgun (WGS) entry which is preliminary data.</text>
</comment>
<keyword evidence="1" id="KW-0472">Membrane</keyword>
<keyword evidence="1" id="KW-1133">Transmembrane helix</keyword>
<protein>
    <submittedName>
        <fullName evidence="2">Uncharacterized protein</fullName>
    </submittedName>
</protein>
<proteinExistence type="predicted"/>
<dbReference type="Proteomes" id="UP001642540">
    <property type="component" value="Unassembled WGS sequence"/>
</dbReference>
<accession>A0ABP1RT16</accession>